<reference evidence="4 5" key="1">
    <citation type="journal article" date="2015" name="Sci. Rep.">
        <title>Chromosome-level genome map provides insights into diverse defense mechanisms in the medicinal fungus Ganoderma sinense.</title>
        <authorList>
            <person name="Zhu Y."/>
            <person name="Xu J."/>
            <person name="Sun C."/>
            <person name="Zhou S."/>
            <person name="Xu H."/>
            <person name="Nelson D.R."/>
            <person name="Qian J."/>
            <person name="Song J."/>
            <person name="Luo H."/>
            <person name="Xiang L."/>
            <person name="Li Y."/>
            <person name="Xu Z."/>
            <person name="Ji A."/>
            <person name="Wang L."/>
            <person name="Lu S."/>
            <person name="Hayward A."/>
            <person name="Sun W."/>
            <person name="Li X."/>
            <person name="Schwartz D.C."/>
            <person name="Wang Y."/>
            <person name="Chen S."/>
        </authorList>
    </citation>
    <scope>NUCLEOTIDE SEQUENCE [LARGE SCALE GENOMIC DNA]</scope>
    <source>
        <strain evidence="4 5">ZZ0214-1</strain>
    </source>
</reference>
<dbReference type="GO" id="GO:0005737">
    <property type="term" value="C:cytoplasm"/>
    <property type="evidence" value="ECO:0007669"/>
    <property type="project" value="TreeGrafter"/>
</dbReference>
<dbReference type="InterPro" id="IPR050452">
    <property type="entry name" value="Metacaspase"/>
</dbReference>
<name>A0A2G8SPW9_9APHY</name>
<dbReference type="AlphaFoldDB" id="A0A2G8SPW9"/>
<dbReference type="PANTHER" id="PTHR48104">
    <property type="entry name" value="METACASPASE-4"/>
    <property type="match status" value="1"/>
</dbReference>
<feature type="compositionally biased region" description="Polar residues" evidence="2">
    <location>
        <begin position="262"/>
        <end position="275"/>
    </location>
</feature>
<dbReference type="Proteomes" id="UP000230002">
    <property type="component" value="Unassembled WGS sequence"/>
</dbReference>
<dbReference type="EMBL" id="AYKW01000003">
    <property type="protein sequence ID" value="PIL35792.1"/>
    <property type="molecule type" value="Genomic_DNA"/>
</dbReference>
<evidence type="ECO:0000313" key="5">
    <source>
        <dbReference type="Proteomes" id="UP000230002"/>
    </source>
</evidence>
<evidence type="ECO:0000256" key="1">
    <source>
        <dbReference type="ARBA" id="ARBA00009005"/>
    </source>
</evidence>
<dbReference type="Gene3D" id="3.40.50.12660">
    <property type="match status" value="1"/>
</dbReference>
<feature type="domain" description="Peptidase C14 caspase" evidence="3">
    <location>
        <begin position="27"/>
        <end position="438"/>
    </location>
</feature>
<feature type="compositionally biased region" description="Basic and acidic residues" evidence="2">
    <location>
        <begin position="464"/>
        <end position="474"/>
    </location>
</feature>
<dbReference type="PANTHER" id="PTHR48104:SF30">
    <property type="entry name" value="METACASPASE-1"/>
    <property type="match status" value="1"/>
</dbReference>
<dbReference type="InterPro" id="IPR011600">
    <property type="entry name" value="Pept_C14_caspase"/>
</dbReference>
<feature type="region of interest" description="Disordered" evidence="2">
    <location>
        <begin position="1"/>
        <end position="25"/>
    </location>
</feature>
<comment type="caution">
    <text evidence="4">The sequence shown here is derived from an EMBL/GenBank/DDBJ whole genome shotgun (WGS) entry which is preliminary data.</text>
</comment>
<feature type="region of interest" description="Disordered" evidence="2">
    <location>
        <begin position="433"/>
        <end position="474"/>
    </location>
</feature>
<dbReference type="OrthoDB" id="3223806at2759"/>
<keyword evidence="5" id="KW-1185">Reference proteome</keyword>
<evidence type="ECO:0000256" key="2">
    <source>
        <dbReference type="SAM" id="MobiDB-lite"/>
    </source>
</evidence>
<dbReference type="GO" id="GO:0004197">
    <property type="term" value="F:cysteine-type endopeptidase activity"/>
    <property type="evidence" value="ECO:0007669"/>
    <property type="project" value="InterPro"/>
</dbReference>
<feature type="compositionally biased region" description="Basic residues" evidence="2">
    <location>
        <begin position="436"/>
        <end position="449"/>
    </location>
</feature>
<gene>
    <name evidence="4" type="ORF">GSI_02522</name>
</gene>
<organism evidence="4 5">
    <name type="scientific">Ganoderma sinense ZZ0214-1</name>
    <dbReference type="NCBI Taxonomy" id="1077348"/>
    <lineage>
        <taxon>Eukaryota</taxon>
        <taxon>Fungi</taxon>
        <taxon>Dikarya</taxon>
        <taxon>Basidiomycota</taxon>
        <taxon>Agaricomycotina</taxon>
        <taxon>Agaricomycetes</taxon>
        <taxon>Polyporales</taxon>
        <taxon>Polyporaceae</taxon>
        <taxon>Ganoderma</taxon>
    </lineage>
</organism>
<protein>
    <recommendedName>
        <fullName evidence="3">Peptidase C14 caspase domain-containing protein</fullName>
    </recommendedName>
</protein>
<feature type="region of interest" description="Disordered" evidence="2">
    <location>
        <begin position="254"/>
        <end position="275"/>
    </location>
</feature>
<sequence>MVKIGPRFYRRRSTPQSGSPSTPAPLKRALLVGINYTHADPKSEYGPLRRAQQDTKDFRALLISKYEYLPENIVVMLDQEGVAADLQPTRANILEQIRKLVKEGQIGSRFVFFYSGHSGQVPVDEQDPNKEEEEDGFDEFIVPVDHHEIRLNLTQDETGRVPYRREMESRMIIDNTLRRVLVEPLGLHIGVHLTAIFDSCHSGTLLDLDHYLCNNIYNPRTIQGYRRYKTLWQGVHRKDGQRMSQAGVKVITKKHAHPDNNAGPSSPLSREGSSCSVRIYQRRRVSETEMEVMDTSVGVSNTDDGRRRQFSVQSRRASVQVGRPPSLARVRESEIIAPRIDTLVEGSGILDGERCASPVSLKACNGFCEHEDNPLRSATVLSISSCQDAQRTWESKKGSFTQWLIAILRREPNLPISGFVRELTDKMYEHAQKTHQWSKKRKESWKRKHPEPEDSSTLADTESEVTHAEARAADELHPLDLYDYGDVPAPQLGGQCRLDLEQPMNL</sequence>
<feature type="region of interest" description="Disordered" evidence="2">
    <location>
        <begin position="297"/>
        <end position="318"/>
    </location>
</feature>
<proteinExistence type="inferred from homology"/>
<dbReference type="GO" id="GO:0006508">
    <property type="term" value="P:proteolysis"/>
    <property type="evidence" value="ECO:0007669"/>
    <property type="project" value="InterPro"/>
</dbReference>
<comment type="similarity">
    <text evidence="1">Belongs to the peptidase C14B family.</text>
</comment>
<evidence type="ECO:0000313" key="4">
    <source>
        <dbReference type="EMBL" id="PIL35792.1"/>
    </source>
</evidence>
<evidence type="ECO:0000259" key="3">
    <source>
        <dbReference type="Pfam" id="PF00656"/>
    </source>
</evidence>
<dbReference type="Pfam" id="PF00656">
    <property type="entry name" value="Peptidase_C14"/>
    <property type="match status" value="1"/>
</dbReference>
<accession>A0A2G8SPW9</accession>